<dbReference type="InterPro" id="IPR032672">
    <property type="entry name" value="TmcA/NAT10/Kre33"/>
</dbReference>
<dbReference type="Pfam" id="PF13725">
    <property type="entry name" value="tRNA_bind_2"/>
    <property type="match status" value="1"/>
</dbReference>
<feature type="compositionally biased region" description="Basic and acidic residues" evidence="12">
    <location>
        <begin position="1052"/>
        <end position="1062"/>
    </location>
</feature>
<dbReference type="GO" id="GO:0000049">
    <property type="term" value="F:tRNA binding"/>
    <property type="evidence" value="ECO:0007669"/>
    <property type="project" value="TreeGrafter"/>
</dbReference>
<dbReference type="EMBL" id="IACT01008953">
    <property type="protein sequence ID" value="LAC28065.1"/>
    <property type="molecule type" value="mRNA"/>
</dbReference>
<organism evidence="17">
    <name type="scientific">Hirondellea gigas</name>
    <dbReference type="NCBI Taxonomy" id="1518452"/>
    <lineage>
        <taxon>Eukaryota</taxon>
        <taxon>Metazoa</taxon>
        <taxon>Ecdysozoa</taxon>
        <taxon>Arthropoda</taxon>
        <taxon>Crustacea</taxon>
        <taxon>Multicrustacea</taxon>
        <taxon>Malacostraca</taxon>
        <taxon>Eumalacostraca</taxon>
        <taxon>Peracarida</taxon>
        <taxon>Amphipoda</taxon>
        <taxon>Amphilochidea</taxon>
        <taxon>Lysianassida</taxon>
        <taxon>Lysianassidira</taxon>
        <taxon>Lysianassoidea</taxon>
        <taxon>Lysianassidae</taxon>
        <taxon>Hirondellea</taxon>
    </lineage>
</organism>
<evidence type="ECO:0000256" key="7">
    <source>
        <dbReference type="ARBA" id="ARBA00023242"/>
    </source>
</evidence>
<feature type="binding site" evidence="11">
    <location>
        <position position="732"/>
    </location>
    <ligand>
        <name>acetyl-CoA</name>
        <dbReference type="ChEBI" id="CHEBI:57288"/>
    </ligand>
</feature>
<comment type="subcellular location">
    <subcellularLocation>
        <location evidence="1 11">Nucleus</location>
        <location evidence="1 11">Nucleolus</location>
    </subcellularLocation>
</comment>
<dbReference type="InterPro" id="IPR013562">
    <property type="entry name" value="TmcA/NAT10_N"/>
</dbReference>
<keyword evidence="5 11" id="KW-0547">Nucleotide-binding</keyword>
<dbReference type="PANTHER" id="PTHR10925:SF5">
    <property type="entry name" value="RNA CYTIDINE ACETYLTRANSFERASE"/>
    <property type="match status" value="1"/>
</dbReference>
<keyword evidence="8 11" id="KW-0012">Acyltransferase</keyword>
<dbReference type="AlphaFoldDB" id="A0A6A7GF83"/>
<dbReference type="GO" id="GO:1990883">
    <property type="term" value="F:18S rRNA cytidine N-acetyltransferase activity"/>
    <property type="evidence" value="ECO:0007669"/>
    <property type="project" value="TreeGrafter"/>
</dbReference>
<evidence type="ECO:0000256" key="3">
    <source>
        <dbReference type="ARBA" id="ARBA00022679"/>
    </source>
</evidence>
<evidence type="ECO:0000259" key="15">
    <source>
        <dbReference type="Pfam" id="PF13718"/>
    </source>
</evidence>
<dbReference type="InterPro" id="IPR027417">
    <property type="entry name" value="P-loop_NTPase"/>
</dbReference>
<dbReference type="GO" id="GO:0030686">
    <property type="term" value="C:90S preribosome"/>
    <property type="evidence" value="ECO:0007669"/>
    <property type="project" value="TreeGrafter"/>
</dbReference>
<keyword evidence="7 11" id="KW-0539">Nucleus</keyword>
<comment type="catalytic activity">
    <reaction evidence="11">
        <text>a cytidine in tRNA + acetyl-CoA + ATP + H2O = an N(4)-acetylcytidine in tRNA + ADP + phosphate + CoA + H(+)</text>
        <dbReference type="Rhea" id="RHEA:53876"/>
        <dbReference type="Rhea" id="RHEA-COMP:13670"/>
        <dbReference type="Rhea" id="RHEA-COMP:13671"/>
        <dbReference type="ChEBI" id="CHEBI:15377"/>
        <dbReference type="ChEBI" id="CHEBI:15378"/>
        <dbReference type="ChEBI" id="CHEBI:30616"/>
        <dbReference type="ChEBI" id="CHEBI:43474"/>
        <dbReference type="ChEBI" id="CHEBI:57287"/>
        <dbReference type="ChEBI" id="CHEBI:57288"/>
        <dbReference type="ChEBI" id="CHEBI:74900"/>
        <dbReference type="ChEBI" id="CHEBI:82748"/>
        <dbReference type="ChEBI" id="CHEBI:456216"/>
    </reaction>
</comment>
<accession>A0A6A7GF83</accession>
<protein>
    <recommendedName>
        <fullName evidence="10 11">RNA cytidine acetyltransferase</fullName>
        <ecNumber evidence="11">2.3.1.-</ecNumber>
    </recommendedName>
    <alternativeName>
        <fullName evidence="11">18S rRNA cytosine acetyltransferase</fullName>
    </alternativeName>
</protein>
<dbReference type="InterPro" id="IPR000182">
    <property type="entry name" value="GNAT_dom"/>
</dbReference>
<keyword evidence="2 11" id="KW-0698">rRNA processing</keyword>
<dbReference type="Pfam" id="PF05127">
    <property type="entry name" value="NAT10_TcmA_helicase"/>
    <property type="match status" value="1"/>
</dbReference>
<evidence type="ECO:0000256" key="8">
    <source>
        <dbReference type="ARBA" id="ARBA00023315"/>
    </source>
</evidence>
<feature type="binding site" evidence="11">
    <location>
        <position position="471"/>
    </location>
    <ligand>
        <name>ATP</name>
        <dbReference type="ChEBI" id="CHEBI:30616"/>
    </ligand>
</feature>
<dbReference type="Gene3D" id="3.40.630.30">
    <property type="match status" value="1"/>
</dbReference>
<name>A0A6A7GF83_9CRUS</name>
<dbReference type="HAMAP" id="MF_03211">
    <property type="entry name" value="RNA_acetyltr_Nat10"/>
    <property type="match status" value="1"/>
</dbReference>
<feature type="compositionally biased region" description="Basic residues" evidence="12">
    <location>
        <begin position="1034"/>
        <end position="1051"/>
    </location>
</feature>
<dbReference type="GO" id="GO:0005730">
    <property type="term" value="C:nucleolus"/>
    <property type="evidence" value="ECO:0007669"/>
    <property type="project" value="UniProtKB-SubCell"/>
</dbReference>
<dbReference type="InterPro" id="IPR027992">
    <property type="entry name" value="tRNA_bind_dom"/>
</dbReference>
<comment type="function">
    <text evidence="11">RNA cytidine acetyltransferase with specificity toward both 18S rRNA and tRNAs. Catalyzes the formation of N(4)-acetylcytidine (ac4C) in 18S rRNA. Required for early nucleolar cleavages of precursor rRNA at sites A0, A1 and A2 during 18S rRNA synthesis. Catalyzes the formation of ac4C in serine and leucine tRNAs. Requires a tRNA-binding adapter protein for full tRNA acetyltransferase activity but not for 18S rRNA acetylation.</text>
</comment>
<keyword evidence="4 11" id="KW-0819">tRNA processing</keyword>
<keyword evidence="3 11" id="KW-0808">Transferase</keyword>
<evidence type="ECO:0000256" key="4">
    <source>
        <dbReference type="ARBA" id="ARBA00022694"/>
    </source>
</evidence>
<keyword evidence="6 11" id="KW-0067">ATP-binding</keyword>
<dbReference type="Pfam" id="PF08351">
    <property type="entry name" value="TmcA_N"/>
    <property type="match status" value="1"/>
</dbReference>
<evidence type="ECO:0000256" key="9">
    <source>
        <dbReference type="ARBA" id="ARBA00052133"/>
    </source>
</evidence>
<dbReference type="GO" id="GO:0051391">
    <property type="term" value="P:tRNA acetylation"/>
    <property type="evidence" value="ECO:0007669"/>
    <property type="project" value="UniProtKB-UniRule"/>
</dbReference>
<feature type="binding site" evidence="11">
    <location>
        <begin position="291"/>
        <end position="300"/>
    </location>
    <ligand>
        <name>ATP</name>
        <dbReference type="ChEBI" id="CHEBI:30616"/>
    </ligand>
</feature>
<dbReference type="PANTHER" id="PTHR10925">
    <property type="entry name" value="N-ACETYLTRANSFERASE 10"/>
    <property type="match status" value="1"/>
</dbReference>
<feature type="domain" description="Possible tRNA binding" evidence="16">
    <location>
        <begin position="772"/>
        <end position="1003"/>
    </location>
</feature>
<feature type="region of interest" description="Disordered" evidence="12">
    <location>
        <begin position="999"/>
        <end position="1062"/>
    </location>
</feature>
<evidence type="ECO:0000256" key="12">
    <source>
        <dbReference type="SAM" id="MobiDB-lite"/>
    </source>
</evidence>
<evidence type="ECO:0000256" key="6">
    <source>
        <dbReference type="ARBA" id="ARBA00022840"/>
    </source>
</evidence>
<dbReference type="FunFam" id="3.40.50.300:FF:002218">
    <property type="entry name" value="tRNA(Met) cytidine acetyltransferase TmcA"/>
    <property type="match status" value="1"/>
</dbReference>
<sequence length="1062" mass="119248">MRKKVDSRIRTLIENGVKLNQRSFFVLVGDKGRDQIVNLHYILSKSRVKARPSVLWCYKKDLGFSSHRKKRAKQVRRDIQRGLRTVDENDPFDLFIACTSIRYVFYKDTHKILGQTHEVCILQDFEAVTPNLLARTIETVAGGGLVILLLKTMTSLKQLYQMTMDVHSRYRTSAHQDVVCRFNERFLLSLGSCQNCLVVDDELNVLSISSHVHNIKPVALPNQGGDSVDAHLSPSQNELNILKVELKESQPIGALVDLCRTLDQAKAVLTFAEAILEKTIRSTVALTAARGRGKSAALGISIAAAIAHGYSNIFVTCPSPENLGTLFEMLFKGFDALEYKEHLDYEVVQSTNPEFNKAVVRVNVFRKHRQTVQYIQPGDHLKLSQAELLVVDEAAAIPLTLVKKLMGPYVVFLSSTINGYEGTGRSLSLKLIKDLRERCHAKASSLASSSSSGSSNASQTLREIELDEPIRYSMGDPVERWLTDLLCFDCSGKGHRIVHGTPHPSKTELYRVNRDTLFSYHKASEGFLLRMMSLYVSSHYKNSPDDLQLMSDAPAHRLFVLLGPIQENSVLPDILCVIQVALEGEISRESVKRSLGRGLRASGDLIPWTLCQQFQDLEFGSLSGIRIVRIATHPDVQKMGYGRRALELLTSFYDGSLNNLLDENENISMTITDEVQIDNSIDQSNVLRTESLKPRSNLPPLLEPVDKLKPEALHWIGVSFGLTPQLFSFWERNQFNPVYLRQTANTLTGEHTAIMLKTLSGTSVQRVPNSDWLTEFSADFRCRFLSLLSYQFRSFTTSLALSVLNLSPNLVTSKRGLAGATSNSSQGLTYSELRQFVSEYDLRRLESYASHLVDYHMIIDLVPSVARLFFLERLSDVSLTMGQCAILLGIGLQHRTVSDLEKELPINSSQILAFFNQIIRKISNKFRSIAEKEIEDDISKKKAVQVARRVRFDPVQQSLHDDMKEGADKANLAMEKQQSALIQSIKDLDMYHVGGTNEDWSGALTAGHTPSTISVKGTRKSDEKERSNSSNSSKKSKKNRSHSKKKQKRRKVDHEKRKSSGD</sequence>
<feature type="binding site" evidence="11">
    <location>
        <begin position="637"/>
        <end position="643"/>
    </location>
    <ligand>
        <name>acetyl-CoA</name>
        <dbReference type="ChEBI" id="CHEBI:57288"/>
    </ligand>
</feature>
<dbReference type="GO" id="GO:0005524">
    <property type="term" value="F:ATP binding"/>
    <property type="evidence" value="ECO:0007669"/>
    <property type="project" value="UniProtKB-UniRule"/>
</dbReference>
<evidence type="ECO:0000256" key="11">
    <source>
        <dbReference type="HAMAP-Rule" id="MF_03211"/>
    </source>
</evidence>
<dbReference type="EC" id="2.3.1.-" evidence="11"/>
<evidence type="ECO:0000256" key="1">
    <source>
        <dbReference type="ARBA" id="ARBA00004604"/>
    </source>
</evidence>
<evidence type="ECO:0000259" key="13">
    <source>
        <dbReference type="Pfam" id="PF05127"/>
    </source>
</evidence>
<dbReference type="InterPro" id="IPR033688">
    <property type="entry name" value="NAT10"/>
</dbReference>
<comment type="similarity">
    <text evidence="11">Belongs to the RNA cytidine acetyltransferase family. NAT10 subfamily.</text>
</comment>
<evidence type="ECO:0000256" key="10">
    <source>
        <dbReference type="ARBA" id="ARBA00068357"/>
    </source>
</evidence>
<dbReference type="InterPro" id="IPR007807">
    <property type="entry name" value="TcmA/NAT10_helicase"/>
</dbReference>
<dbReference type="GO" id="GO:1904812">
    <property type="term" value="P:rRNA acetylation involved in maturation of SSU-rRNA"/>
    <property type="evidence" value="ECO:0007669"/>
    <property type="project" value="InterPro"/>
</dbReference>
<evidence type="ECO:0000256" key="2">
    <source>
        <dbReference type="ARBA" id="ARBA00022552"/>
    </source>
</evidence>
<proteinExistence type="evidence at transcript level"/>
<evidence type="ECO:0000313" key="17">
    <source>
        <dbReference type="EMBL" id="LAC28065.1"/>
    </source>
</evidence>
<reference evidence="17" key="1">
    <citation type="submission" date="2017-11" db="EMBL/GenBank/DDBJ databases">
        <title>The sensing device of the deep-sea amphipod.</title>
        <authorList>
            <person name="Kobayashi H."/>
            <person name="Nagahama T."/>
            <person name="Arai W."/>
            <person name="Sasagawa Y."/>
            <person name="Umeda M."/>
            <person name="Hayashi T."/>
            <person name="Nikaido I."/>
            <person name="Watanabe H."/>
            <person name="Oguri K."/>
            <person name="Kitazato H."/>
            <person name="Fujioka K."/>
            <person name="Kido Y."/>
            <person name="Takami H."/>
        </authorList>
    </citation>
    <scope>NUCLEOTIDE SEQUENCE</scope>
    <source>
        <tissue evidence="17">Whole body</tissue>
    </source>
</reference>
<dbReference type="Pfam" id="PF13718">
    <property type="entry name" value="GNAT_acetyltr_2"/>
    <property type="match status" value="1"/>
</dbReference>
<evidence type="ECO:0000256" key="5">
    <source>
        <dbReference type="ARBA" id="ARBA00022741"/>
    </source>
</evidence>
<dbReference type="Gene3D" id="3.40.50.300">
    <property type="entry name" value="P-loop containing nucleotide triphosphate hydrolases"/>
    <property type="match status" value="1"/>
</dbReference>
<feature type="domain" description="TcmA/NAT10 helicase" evidence="13">
    <location>
        <begin position="286"/>
        <end position="489"/>
    </location>
</feature>
<feature type="domain" description="N-acetyltransferase" evidence="15">
    <location>
        <begin position="530"/>
        <end position="759"/>
    </location>
</feature>
<evidence type="ECO:0000259" key="16">
    <source>
        <dbReference type="Pfam" id="PF13725"/>
    </source>
</evidence>
<feature type="domain" description="TmcA/NAT10 N-terminal" evidence="14">
    <location>
        <begin position="1"/>
        <end position="200"/>
    </location>
</feature>
<dbReference type="Gene3D" id="3.40.50.11040">
    <property type="match status" value="1"/>
</dbReference>
<dbReference type="FunFam" id="3.40.50.11040:FF:000002">
    <property type="entry name" value="RNA cytidine acetyltransferase"/>
    <property type="match status" value="1"/>
</dbReference>
<evidence type="ECO:0000259" key="14">
    <source>
        <dbReference type="Pfam" id="PF08351"/>
    </source>
</evidence>
<feature type="binding site" evidence="11">
    <location>
        <begin position="630"/>
        <end position="632"/>
    </location>
    <ligand>
        <name>acetyl-CoA</name>
        <dbReference type="ChEBI" id="CHEBI:57288"/>
    </ligand>
</feature>
<comment type="catalytic activity">
    <reaction evidence="9 11">
        <text>a cytidine in 18S rRNA + acetyl-CoA + ATP + H2O = an N(4)-acetylcytidine in 18S rRNA + ADP + phosphate + CoA + H(+)</text>
        <dbReference type="Rhea" id="RHEA:51424"/>
        <dbReference type="Rhea" id="RHEA-COMP:13575"/>
        <dbReference type="Rhea" id="RHEA-COMP:13576"/>
        <dbReference type="ChEBI" id="CHEBI:15377"/>
        <dbReference type="ChEBI" id="CHEBI:15378"/>
        <dbReference type="ChEBI" id="CHEBI:30616"/>
        <dbReference type="ChEBI" id="CHEBI:43474"/>
        <dbReference type="ChEBI" id="CHEBI:57287"/>
        <dbReference type="ChEBI" id="CHEBI:57288"/>
        <dbReference type="ChEBI" id="CHEBI:74900"/>
        <dbReference type="ChEBI" id="CHEBI:82748"/>
        <dbReference type="ChEBI" id="CHEBI:456216"/>
    </reaction>
</comment>